<feature type="transmembrane region" description="Helical" evidence="1">
    <location>
        <begin position="156"/>
        <end position="176"/>
    </location>
</feature>
<dbReference type="OrthoDB" id="1936187at2"/>
<gene>
    <name evidence="2" type="ORF">PBAT_03305</name>
</gene>
<evidence type="ECO:0000313" key="2">
    <source>
        <dbReference type="EMBL" id="OAB47913.1"/>
    </source>
</evidence>
<feature type="transmembrane region" description="Helical" evidence="1">
    <location>
        <begin position="42"/>
        <end position="64"/>
    </location>
</feature>
<feature type="transmembrane region" description="Helical" evidence="1">
    <location>
        <begin position="123"/>
        <end position="144"/>
    </location>
</feature>
<keyword evidence="3" id="KW-1185">Reference proteome</keyword>
<feature type="transmembrane region" description="Helical" evidence="1">
    <location>
        <begin position="85"/>
        <end position="103"/>
    </location>
</feature>
<feature type="transmembrane region" description="Helical" evidence="1">
    <location>
        <begin position="208"/>
        <end position="229"/>
    </location>
</feature>
<keyword evidence="1" id="KW-0472">Membrane</keyword>
<evidence type="ECO:0000256" key="1">
    <source>
        <dbReference type="SAM" id="Phobius"/>
    </source>
</evidence>
<protein>
    <submittedName>
        <fullName evidence="2">Uncharacterized protein</fullName>
    </submittedName>
</protein>
<comment type="caution">
    <text evidence="2">The sequence shown here is derived from an EMBL/GenBank/DDBJ whole genome shotgun (WGS) entry which is preliminary data.</text>
</comment>
<keyword evidence="1" id="KW-1133">Transmembrane helix</keyword>
<proteinExistence type="predicted"/>
<sequence>MYKDLLIYLLRNYNRSYRFIPPLFTYLIFIGIFYAYKPNPVMGSFAVTSVLSFIVTAWICYSFMQSESPVQEEITLLHLRNPAKYYIGLLIAIVLMSIILIIVSMTYPIVGDYFDRPVGIEDIFVGLLSHLGLSFLGMAITVFFTGRFGSKPSIAIGGILVVIILSFCQGSIASYLSPALEWITWILPPTFYTMNLLMNYDTYSGDEIIGLLVAPFIYSLIILTIYVQLMKRK</sequence>
<dbReference type="RefSeq" id="WP_068646521.1">
    <property type="nucleotide sequence ID" value="NZ_CP043611.1"/>
</dbReference>
<reference evidence="2 3" key="1">
    <citation type="submission" date="2016-03" db="EMBL/GenBank/DDBJ databases">
        <title>Draft genome sequence of Paenibacillus antarcticus CECT 5836.</title>
        <authorList>
            <person name="Shin S.-K."/>
            <person name="Yi H."/>
        </authorList>
    </citation>
    <scope>NUCLEOTIDE SEQUENCE [LARGE SCALE GENOMIC DNA]</scope>
    <source>
        <strain evidence="2 3">CECT 5836</strain>
    </source>
</reference>
<organism evidence="2 3">
    <name type="scientific">Paenibacillus antarcticus</name>
    <dbReference type="NCBI Taxonomy" id="253703"/>
    <lineage>
        <taxon>Bacteria</taxon>
        <taxon>Bacillati</taxon>
        <taxon>Bacillota</taxon>
        <taxon>Bacilli</taxon>
        <taxon>Bacillales</taxon>
        <taxon>Paenibacillaceae</taxon>
        <taxon>Paenibacillus</taxon>
    </lineage>
</organism>
<dbReference type="EMBL" id="LVJI01000002">
    <property type="protein sequence ID" value="OAB47913.1"/>
    <property type="molecule type" value="Genomic_DNA"/>
</dbReference>
<dbReference type="AlphaFoldDB" id="A0A168QL81"/>
<name>A0A168QL81_9BACL</name>
<evidence type="ECO:0000313" key="3">
    <source>
        <dbReference type="Proteomes" id="UP000077355"/>
    </source>
</evidence>
<feature type="transmembrane region" description="Helical" evidence="1">
    <location>
        <begin position="20"/>
        <end position="36"/>
    </location>
</feature>
<accession>A0A168QL81</accession>
<dbReference type="Proteomes" id="UP000077355">
    <property type="component" value="Unassembled WGS sequence"/>
</dbReference>
<keyword evidence="1" id="KW-0812">Transmembrane</keyword>